<dbReference type="Gene3D" id="3.40.1170.60">
    <property type="match status" value="1"/>
</dbReference>
<dbReference type="InterPro" id="IPR050356">
    <property type="entry name" value="SulA_CellDiv_inhibitor"/>
</dbReference>
<gene>
    <name evidence="10" type="ORF">GFB49_09030</name>
</gene>
<feature type="region of interest" description="Disordered" evidence="7">
    <location>
        <begin position="1"/>
        <end position="25"/>
    </location>
</feature>
<accession>A0A843YH69</accession>
<evidence type="ECO:0000256" key="6">
    <source>
        <dbReference type="ARBA" id="ARBA00049244"/>
    </source>
</evidence>
<evidence type="ECO:0000259" key="8">
    <source>
        <dbReference type="Pfam" id="PF00817"/>
    </source>
</evidence>
<reference evidence="10 11" key="1">
    <citation type="submission" date="2019-10" db="EMBL/GenBank/DDBJ databases">
        <title>Epibacterium sp. nov., isolated from seawater.</title>
        <authorList>
            <person name="Zhang X."/>
            <person name="Li N."/>
        </authorList>
    </citation>
    <scope>NUCLEOTIDE SEQUENCE [LARGE SCALE GENOMIC DNA]</scope>
    <source>
        <strain evidence="10 11">SM1979</strain>
    </source>
</reference>
<dbReference type="Proteomes" id="UP000444174">
    <property type="component" value="Unassembled WGS sequence"/>
</dbReference>
<evidence type="ECO:0000256" key="3">
    <source>
        <dbReference type="ARBA" id="ARBA00012417"/>
    </source>
</evidence>
<dbReference type="EC" id="2.7.7.7" evidence="3"/>
<dbReference type="PANTHER" id="PTHR35369">
    <property type="entry name" value="BLR3025 PROTEIN-RELATED"/>
    <property type="match status" value="1"/>
</dbReference>
<evidence type="ECO:0000256" key="4">
    <source>
        <dbReference type="ARBA" id="ARBA00022763"/>
    </source>
</evidence>
<dbReference type="CDD" id="cd03468">
    <property type="entry name" value="PolY_like"/>
    <property type="match status" value="1"/>
</dbReference>
<dbReference type="EMBL" id="WIBF01000004">
    <property type="protein sequence ID" value="MQQ08593.1"/>
    <property type="molecule type" value="Genomic_DNA"/>
</dbReference>
<dbReference type="InterPro" id="IPR043502">
    <property type="entry name" value="DNA/RNA_pol_sf"/>
</dbReference>
<keyword evidence="4" id="KW-0227">DNA damage</keyword>
<comment type="catalytic activity">
    <reaction evidence="6">
        <text>DNA(n) + a 2'-deoxyribonucleoside 5'-triphosphate = DNA(n+1) + diphosphate</text>
        <dbReference type="Rhea" id="RHEA:22508"/>
        <dbReference type="Rhea" id="RHEA-COMP:17339"/>
        <dbReference type="Rhea" id="RHEA-COMP:17340"/>
        <dbReference type="ChEBI" id="CHEBI:33019"/>
        <dbReference type="ChEBI" id="CHEBI:61560"/>
        <dbReference type="ChEBI" id="CHEBI:173112"/>
        <dbReference type="EC" id="2.7.7.7"/>
    </reaction>
</comment>
<dbReference type="Gene3D" id="3.30.70.270">
    <property type="match status" value="1"/>
</dbReference>
<evidence type="ECO:0000256" key="5">
    <source>
        <dbReference type="ARBA" id="ARBA00025589"/>
    </source>
</evidence>
<evidence type="ECO:0000313" key="10">
    <source>
        <dbReference type="EMBL" id="MQQ08593.1"/>
    </source>
</evidence>
<feature type="region of interest" description="Disordered" evidence="7">
    <location>
        <begin position="192"/>
        <end position="236"/>
    </location>
</feature>
<dbReference type="Pfam" id="PF00817">
    <property type="entry name" value="IMS"/>
    <property type="match status" value="1"/>
</dbReference>
<proteinExistence type="inferred from homology"/>
<dbReference type="GO" id="GO:0006281">
    <property type="term" value="P:DNA repair"/>
    <property type="evidence" value="ECO:0007669"/>
    <property type="project" value="InterPro"/>
</dbReference>
<evidence type="ECO:0000256" key="1">
    <source>
        <dbReference type="ARBA" id="ARBA00010945"/>
    </source>
</evidence>
<evidence type="ECO:0000259" key="9">
    <source>
        <dbReference type="Pfam" id="PF11799"/>
    </source>
</evidence>
<feature type="domain" description="DNA polymerase Y-family little finger" evidence="9">
    <location>
        <begin position="326"/>
        <end position="414"/>
    </location>
</feature>
<evidence type="ECO:0000256" key="2">
    <source>
        <dbReference type="ARBA" id="ARBA00011245"/>
    </source>
</evidence>
<feature type="domain" description="UmuC" evidence="8">
    <location>
        <begin position="54"/>
        <end position="179"/>
    </location>
</feature>
<comment type="subunit">
    <text evidence="2">Monomer.</text>
</comment>
<name>A0A843YH69_9RHOB</name>
<comment type="caution">
    <text evidence="10">The sequence shown here is derived from an EMBL/GenBank/DDBJ whole genome shotgun (WGS) entry which is preliminary data.</text>
</comment>
<protein>
    <recommendedName>
        <fullName evidence="3">DNA-directed DNA polymerase</fullName>
        <ecNumber evidence="3">2.7.7.7</ecNumber>
    </recommendedName>
</protein>
<dbReference type="GO" id="GO:0003684">
    <property type="term" value="F:damaged DNA binding"/>
    <property type="evidence" value="ECO:0007669"/>
    <property type="project" value="InterPro"/>
</dbReference>
<evidence type="ECO:0000313" key="11">
    <source>
        <dbReference type="Proteomes" id="UP000444174"/>
    </source>
</evidence>
<dbReference type="PANTHER" id="PTHR35369:SF2">
    <property type="entry name" value="BLR3025 PROTEIN"/>
    <property type="match status" value="1"/>
</dbReference>
<keyword evidence="11" id="KW-1185">Reference proteome</keyword>
<dbReference type="AlphaFoldDB" id="A0A843YH69"/>
<evidence type="ECO:0000256" key="7">
    <source>
        <dbReference type="SAM" id="MobiDB-lite"/>
    </source>
</evidence>
<dbReference type="InterPro" id="IPR001126">
    <property type="entry name" value="UmuC"/>
</dbReference>
<dbReference type="InterPro" id="IPR017961">
    <property type="entry name" value="DNA_pol_Y-fam_little_finger"/>
</dbReference>
<dbReference type="InterPro" id="IPR043128">
    <property type="entry name" value="Rev_trsase/Diguanyl_cyclase"/>
</dbReference>
<comment type="function">
    <text evidence="5">Poorly processive, error-prone DNA polymerase involved in untargeted mutagenesis. Copies undamaged DNA at stalled replication forks, which arise in vivo from mismatched or misaligned primer ends. These misaligned primers can be extended by PolIV. Exhibits no 3'-5' exonuclease (proofreading) activity. May be involved in translesional synthesis, in conjunction with the beta clamp from PolIII.</text>
</comment>
<comment type="similarity">
    <text evidence="1">Belongs to the DNA polymerase type-Y family.</text>
</comment>
<feature type="compositionally biased region" description="Low complexity" evidence="7">
    <location>
        <begin position="195"/>
        <end position="208"/>
    </location>
</feature>
<organism evidence="10 11">
    <name type="scientific">Tritonibacter litoralis</name>
    <dbReference type="NCBI Taxonomy" id="2662264"/>
    <lineage>
        <taxon>Bacteria</taxon>
        <taxon>Pseudomonadati</taxon>
        <taxon>Pseudomonadota</taxon>
        <taxon>Alphaproteobacteria</taxon>
        <taxon>Rhodobacterales</taxon>
        <taxon>Paracoccaceae</taxon>
        <taxon>Tritonibacter</taxon>
    </lineage>
</organism>
<dbReference type="SUPFAM" id="SSF56672">
    <property type="entry name" value="DNA/RNA polymerases"/>
    <property type="match status" value="1"/>
</dbReference>
<sequence>MPLRPEPPRPESPAPVSPTPASLPARAPHRRILSLWFPRLGADRILRQDRGGITAPLAVTEEVSNMQVISSLSAAAENAGLLVGQSLRDAHAVCAHLVARSRNRPAEQAFLAALQRWAAQFSPWVAAEGEDALVLDLTGCAHLFGGEAALVARIDAECAAMGVSVALGLADTRGAAWALARFVQGEVGSDRSGDAIQQEARATRARAQPSRAGAPQKGKGRHWTRGGTAPDRVASPAGQVRIAPPGQTYGALAPLPVAALRLDPAMVAQLNRLGLRQIGDLLGQPRAALARRFGRGLVLRLDQAMGSAPEPISPARAPDHFAVRLTLPEPIGLMSDLLAALDRMLPQLCARLEARGKGARVLRLEAQRTDQAAEVVEVTLARPSRTPARIRPLLAMKLEQLDAGFGIDQLRLQVLQAEPLHGRRQVGHLEAGARARAADHQLADVLGRLGARVGTEALTRYHPVETHVPEKTAQLQAAAWSEAVARWPHVARPRPVLLWPPELVQAQDVPELDACFRWRGRDWHCLQREGPERIAPEWWLDDPNWRSGVRDYWRVVTEDGQRLWLYFAHGAALSRGWFCQGSFG</sequence>
<dbReference type="Pfam" id="PF11799">
    <property type="entry name" value="IMS_C"/>
    <property type="match status" value="1"/>
</dbReference>